<name>A0A291P6G2_9GAMM</name>
<evidence type="ECO:0000313" key="2">
    <source>
        <dbReference type="EMBL" id="ATJ82467.1"/>
    </source>
</evidence>
<gene>
    <name evidence="2" type="ORF">BEI_1480</name>
</gene>
<feature type="compositionally biased region" description="Basic and acidic residues" evidence="1">
    <location>
        <begin position="43"/>
        <end position="54"/>
    </location>
</feature>
<accession>A0A291P6G2</accession>
<evidence type="ECO:0000256" key="1">
    <source>
        <dbReference type="SAM" id="MobiDB-lite"/>
    </source>
</evidence>
<dbReference type="AlphaFoldDB" id="A0A291P6G2"/>
<dbReference type="KEGG" id="hbe:BEI_1480"/>
<keyword evidence="3" id="KW-1185">Reference proteome</keyword>
<sequence>MAAGCSYTPARLHTGPLIEIGDYPHRHHRHRHHDHHDRWWHHNGHEERRWDHRSRDRRRHHHRDRHHRSRFCPPGLARQGRC</sequence>
<protein>
    <submittedName>
        <fullName evidence="2">Uncharacterized protein</fullName>
    </submittedName>
</protein>
<feature type="compositionally biased region" description="Basic residues" evidence="1">
    <location>
        <begin position="55"/>
        <end position="70"/>
    </location>
</feature>
<dbReference type="Proteomes" id="UP000219993">
    <property type="component" value="Chromosome"/>
</dbReference>
<reference evidence="2 3" key="1">
    <citation type="journal article" date="2017" name="Sci. Rep.">
        <title>Revealing the Saline Adaptation Strategies of the Halophilic Bacterium Halomonas beimenensis through High-throughput Omics and Transposon Mutagenesis Approaches.</title>
        <authorList>
            <person name="Chen Y.H."/>
            <person name="Lin S.S."/>
            <person name="Shyu Y.T."/>
        </authorList>
    </citation>
    <scope>NUCLEOTIDE SEQUENCE [LARGE SCALE GENOMIC DNA]</scope>
    <source>
        <strain evidence="2 3">NTU-111</strain>
    </source>
</reference>
<dbReference type="RefSeq" id="WP_097788906.1">
    <property type="nucleotide sequence ID" value="NZ_BAAADT010000012.1"/>
</dbReference>
<proteinExistence type="predicted"/>
<organism evidence="2 3">
    <name type="scientific">Halomonas beimenensis</name>
    <dbReference type="NCBI Taxonomy" id="475662"/>
    <lineage>
        <taxon>Bacteria</taxon>
        <taxon>Pseudomonadati</taxon>
        <taxon>Pseudomonadota</taxon>
        <taxon>Gammaproteobacteria</taxon>
        <taxon>Oceanospirillales</taxon>
        <taxon>Halomonadaceae</taxon>
        <taxon>Halomonas</taxon>
    </lineage>
</organism>
<dbReference type="EMBL" id="CP021435">
    <property type="protein sequence ID" value="ATJ82467.1"/>
    <property type="molecule type" value="Genomic_DNA"/>
</dbReference>
<feature type="region of interest" description="Disordered" evidence="1">
    <location>
        <begin position="43"/>
        <end position="82"/>
    </location>
</feature>
<evidence type="ECO:0000313" key="3">
    <source>
        <dbReference type="Proteomes" id="UP000219993"/>
    </source>
</evidence>